<proteinExistence type="predicted"/>
<dbReference type="EMBL" id="CM037619">
    <property type="protein sequence ID" value="KAH8006898.1"/>
    <property type="molecule type" value="Genomic_DNA"/>
</dbReference>
<organism evidence="1 2">
    <name type="scientific">Sphaerodactylus townsendi</name>
    <dbReference type="NCBI Taxonomy" id="933632"/>
    <lineage>
        <taxon>Eukaryota</taxon>
        <taxon>Metazoa</taxon>
        <taxon>Chordata</taxon>
        <taxon>Craniata</taxon>
        <taxon>Vertebrata</taxon>
        <taxon>Euteleostomi</taxon>
        <taxon>Lepidosauria</taxon>
        <taxon>Squamata</taxon>
        <taxon>Bifurcata</taxon>
        <taxon>Gekkota</taxon>
        <taxon>Sphaerodactylidae</taxon>
        <taxon>Sphaerodactylus</taxon>
    </lineage>
</organism>
<name>A0ACB8FMT6_9SAUR</name>
<accession>A0ACB8FMT6</accession>
<dbReference type="Proteomes" id="UP000827872">
    <property type="component" value="Linkage Group LG06"/>
</dbReference>
<comment type="caution">
    <text evidence="1">The sequence shown here is derived from an EMBL/GenBank/DDBJ whole genome shotgun (WGS) entry which is preliminary data.</text>
</comment>
<sequence>MKLLHTEMQAFVSESQQAAELEEKRRYRFLAEKHHLLSNTFLQFYARSRGIVQNKSPLWKEQLEASRNPISTMLSTPLSQGHPSGRLTPTHLEMPQRPVGDFSTPMTGRSSSPVPQETVEILSSPESEPRRRSLPRTSSAGSLSTSQRSCSGSFGEQAGGGKEGGSKEENSNNMLKVRAIAPHSAGSNRTLLQFSLGDIVIVLIPEAQNGWLYGRLEGTTTSGWFPEAFVKPLEEMREPEENTPRSFPLRSSNSVDELMDRSSAPSTGDYWHTPTRPQSPNPSPASVAASSRRSSVANAAVITSDSKGPFSSLLCSMTSQPDFWWLRGSSSFC</sequence>
<evidence type="ECO:0000313" key="1">
    <source>
        <dbReference type="EMBL" id="KAH8006898.1"/>
    </source>
</evidence>
<protein>
    <submittedName>
        <fullName evidence="1">Uncharacterized protein</fullName>
    </submittedName>
</protein>
<reference evidence="1" key="1">
    <citation type="submission" date="2021-08" db="EMBL/GenBank/DDBJ databases">
        <title>The first chromosome-level gecko genome reveals the dynamic sex chromosomes of Neotropical dwarf geckos (Sphaerodactylidae: Sphaerodactylus).</title>
        <authorList>
            <person name="Pinto B.J."/>
            <person name="Keating S.E."/>
            <person name="Gamble T."/>
        </authorList>
    </citation>
    <scope>NUCLEOTIDE SEQUENCE</scope>
    <source>
        <strain evidence="1">TG3544</strain>
    </source>
</reference>
<evidence type="ECO:0000313" key="2">
    <source>
        <dbReference type="Proteomes" id="UP000827872"/>
    </source>
</evidence>
<keyword evidence="2" id="KW-1185">Reference proteome</keyword>
<gene>
    <name evidence="1" type="ORF">K3G42_014957</name>
</gene>